<dbReference type="RefSeq" id="WP_307351195.1">
    <property type="nucleotide sequence ID" value="NZ_JAUSVS010000007.1"/>
</dbReference>
<proteinExistence type="predicted"/>
<keyword evidence="3" id="KW-1185">Reference proteome</keyword>
<feature type="transmembrane region" description="Helical" evidence="1">
    <location>
        <begin position="140"/>
        <end position="161"/>
    </location>
</feature>
<reference evidence="2 3" key="1">
    <citation type="submission" date="2023-07" db="EMBL/GenBank/DDBJ databases">
        <title>Genomic Encyclopedia of Type Strains, Phase IV (KMG-IV): sequencing the most valuable type-strain genomes for metagenomic binning, comparative biology and taxonomic classification.</title>
        <authorList>
            <person name="Goeker M."/>
        </authorList>
    </citation>
    <scope>NUCLEOTIDE SEQUENCE [LARGE SCALE GENOMIC DNA]</scope>
    <source>
        <strain evidence="2 3">DSM 18695</strain>
    </source>
</reference>
<evidence type="ECO:0000313" key="2">
    <source>
        <dbReference type="EMBL" id="MDQ0465676.1"/>
    </source>
</evidence>
<keyword evidence="1" id="KW-0812">Transmembrane</keyword>
<protein>
    <submittedName>
        <fullName evidence="2">Uncharacterized protein</fullName>
    </submittedName>
</protein>
<dbReference type="EMBL" id="JAUSVS010000007">
    <property type="protein sequence ID" value="MDQ0465676.1"/>
    <property type="molecule type" value="Genomic_DNA"/>
</dbReference>
<sequence length="189" mass="20808">MEPFDYLLTFAAIVMGIAVSDVFVSLNRLLAAGSRVKWDWLGPLAALAALLKILTQWWAWYSVRGSAPAVTFELFALLVASVGLLFLMSSAALPDEVGPEGVDLKDSFAAASRRYFLLFALHTPLLWLFVWGLSQRSDYPAPYLFNLGHLAPATALILVFVRNRWAQGGFLAAMCGLYLWQGFGHPLPS</sequence>
<organism evidence="2 3">
    <name type="scientific">Caulobacter ginsengisoli</name>
    <dbReference type="NCBI Taxonomy" id="400775"/>
    <lineage>
        <taxon>Bacteria</taxon>
        <taxon>Pseudomonadati</taxon>
        <taxon>Pseudomonadota</taxon>
        <taxon>Alphaproteobacteria</taxon>
        <taxon>Caulobacterales</taxon>
        <taxon>Caulobacteraceae</taxon>
        <taxon>Caulobacter</taxon>
    </lineage>
</organism>
<comment type="caution">
    <text evidence="2">The sequence shown here is derived from an EMBL/GenBank/DDBJ whole genome shotgun (WGS) entry which is preliminary data.</text>
</comment>
<accession>A0ABU0IWF5</accession>
<feature type="transmembrane region" description="Helical" evidence="1">
    <location>
        <begin position="115"/>
        <end position="134"/>
    </location>
</feature>
<feature type="transmembrane region" description="Helical" evidence="1">
    <location>
        <begin position="6"/>
        <end position="26"/>
    </location>
</feature>
<keyword evidence="1" id="KW-1133">Transmembrane helix</keyword>
<name>A0ABU0IWF5_9CAUL</name>
<feature type="transmembrane region" description="Helical" evidence="1">
    <location>
        <begin position="38"/>
        <end position="60"/>
    </location>
</feature>
<evidence type="ECO:0000256" key="1">
    <source>
        <dbReference type="SAM" id="Phobius"/>
    </source>
</evidence>
<evidence type="ECO:0000313" key="3">
    <source>
        <dbReference type="Proteomes" id="UP001228905"/>
    </source>
</evidence>
<dbReference type="Proteomes" id="UP001228905">
    <property type="component" value="Unassembled WGS sequence"/>
</dbReference>
<feature type="transmembrane region" description="Helical" evidence="1">
    <location>
        <begin position="72"/>
        <end position="94"/>
    </location>
</feature>
<feature type="transmembrane region" description="Helical" evidence="1">
    <location>
        <begin position="168"/>
        <end position="187"/>
    </location>
</feature>
<gene>
    <name evidence="2" type="ORF">QO010_003465</name>
</gene>
<keyword evidence="1" id="KW-0472">Membrane</keyword>